<dbReference type="InterPro" id="IPR018060">
    <property type="entry name" value="HTH_AraC"/>
</dbReference>
<proteinExistence type="predicted"/>
<gene>
    <name evidence="6" type="ORF">H5P30_12980</name>
</gene>
<accession>A0A7X1E4M3</accession>
<dbReference type="InterPro" id="IPR037923">
    <property type="entry name" value="HTH-like"/>
</dbReference>
<evidence type="ECO:0000313" key="6">
    <source>
        <dbReference type="EMBL" id="MBC2602690.1"/>
    </source>
</evidence>
<evidence type="ECO:0000256" key="1">
    <source>
        <dbReference type="ARBA" id="ARBA00022490"/>
    </source>
</evidence>
<dbReference type="InterPro" id="IPR009057">
    <property type="entry name" value="Homeodomain-like_sf"/>
</dbReference>
<dbReference type="AlphaFoldDB" id="A0A7X1E4M3"/>
<evidence type="ECO:0000256" key="3">
    <source>
        <dbReference type="ARBA" id="ARBA00023125"/>
    </source>
</evidence>
<dbReference type="GO" id="GO:0043565">
    <property type="term" value="F:sequence-specific DNA binding"/>
    <property type="evidence" value="ECO:0007669"/>
    <property type="project" value="InterPro"/>
</dbReference>
<comment type="caution">
    <text evidence="6">The sequence shown here is derived from an EMBL/GenBank/DDBJ whole genome shotgun (WGS) entry which is preliminary data.</text>
</comment>
<organism evidence="6 7">
    <name type="scientific">Puniceicoccus vermicola</name>
    <dbReference type="NCBI Taxonomy" id="388746"/>
    <lineage>
        <taxon>Bacteria</taxon>
        <taxon>Pseudomonadati</taxon>
        <taxon>Verrucomicrobiota</taxon>
        <taxon>Opitutia</taxon>
        <taxon>Puniceicoccales</taxon>
        <taxon>Puniceicoccaceae</taxon>
        <taxon>Puniceicoccus</taxon>
    </lineage>
</organism>
<name>A0A7X1E4M3_9BACT</name>
<dbReference type="Pfam" id="PF12833">
    <property type="entry name" value="HTH_18"/>
    <property type="match status" value="1"/>
</dbReference>
<dbReference type="SUPFAM" id="SSF46689">
    <property type="entry name" value="Homeodomain-like"/>
    <property type="match status" value="1"/>
</dbReference>
<evidence type="ECO:0000256" key="4">
    <source>
        <dbReference type="ARBA" id="ARBA00023163"/>
    </source>
</evidence>
<sequence length="318" mass="36904">MSDDALAVWDSVIRDYGFESKGSHYAGHSYLIHQSSFGVGAEFQFPSEDYRWNGMERGGSETNRWFTFQWTLEGEGELRVEDKVFAQGPGQAFLVPIPSEHEYRVSPSGNGWKFFYLFLKDTHWVVDRLTRAVSDWVYTFPVEGGSRFQSETLRVIELMFSGHLDDPFEAEKAALCWMLEVERHLYQLKHPEDPRKELLFIADKFYRENQQRSFGVEDFAQVLGMGRAQASMHFKQITGISPAAYFNELRLKDAISLLRQGFKLQYIARETGFADANHLCKVFRRVYHMSPGQFKKIHAINRVLEVDDVADRLITDRQ</sequence>
<dbReference type="InterPro" id="IPR003313">
    <property type="entry name" value="AraC-bd"/>
</dbReference>
<keyword evidence="1" id="KW-0963">Cytoplasm</keyword>
<evidence type="ECO:0000256" key="2">
    <source>
        <dbReference type="ARBA" id="ARBA00023015"/>
    </source>
</evidence>
<keyword evidence="7" id="KW-1185">Reference proteome</keyword>
<dbReference type="PANTHER" id="PTHR46796">
    <property type="entry name" value="HTH-TYPE TRANSCRIPTIONAL ACTIVATOR RHAS-RELATED"/>
    <property type="match status" value="1"/>
</dbReference>
<dbReference type="EMBL" id="JACHVA010000101">
    <property type="protein sequence ID" value="MBC2602690.1"/>
    <property type="molecule type" value="Genomic_DNA"/>
</dbReference>
<dbReference type="PROSITE" id="PS01124">
    <property type="entry name" value="HTH_ARAC_FAMILY_2"/>
    <property type="match status" value="1"/>
</dbReference>
<dbReference type="RefSeq" id="WP_185693356.1">
    <property type="nucleotide sequence ID" value="NZ_JACHVA010000101.1"/>
</dbReference>
<dbReference type="PANTHER" id="PTHR46796:SF13">
    <property type="entry name" value="HTH-TYPE TRANSCRIPTIONAL ACTIVATOR RHAS"/>
    <property type="match status" value="1"/>
</dbReference>
<dbReference type="Gene3D" id="1.10.10.60">
    <property type="entry name" value="Homeodomain-like"/>
    <property type="match status" value="1"/>
</dbReference>
<reference evidence="6 7" key="1">
    <citation type="submission" date="2020-07" db="EMBL/GenBank/DDBJ databases">
        <authorList>
            <person name="Feng X."/>
        </authorList>
    </citation>
    <scope>NUCLEOTIDE SEQUENCE [LARGE SCALE GENOMIC DNA]</scope>
    <source>
        <strain evidence="6 7">JCM14086</strain>
    </source>
</reference>
<dbReference type="SMART" id="SM00342">
    <property type="entry name" value="HTH_ARAC"/>
    <property type="match status" value="1"/>
</dbReference>
<keyword evidence="3" id="KW-0238">DNA-binding</keyword>
<dbReference type="SUPFAM" id="SSF51215">
    <property type="entry name" value="Regulatory protein AraC"/>
    <property type="match status" value="1"/>
</dbReference>
<dbReference type="InterPro" id="IPR050204">
    <property type="entry name" value="AraC_XylS_family_regulators"/>
</dbReference>
<keyword evidence="4" id="KW-0804">Transcription</keyword>
<dbReference type="Gene3D" id="2.60.120.280">
    <property type="entry name" value="Regulatory protein AraC"/>
    <property type="match status" value="1"/>
</dbReference>
<dbReference type="Proteomes" id="UP000525652">
    <property type="component" value="Unassembled WGS sequence"/>
</dbReference>
<keyword evidence="2" id="KW-0805">Transcription regulation</keyword>
<protein>
    <submittedName>
        <fullName evidence="6">Helix-turn-helix transcriptional regulator</fullName>
    </submittedName>
</protein>
<evidence type="ECO:0000313" key="7">
    <source>
        <dbReference type="Proteomes" id="UP000525652"/>
    </source>
</evidence>
<feature type="domain" description="HTH araC/xylS-type" evidence="5">
    <location>
        <begin position="195"/>
        <end position="297"/>
    </location>
</feature>
<dbReference type="Pfam" id="PF02311">
    <property type="entry name" value="AraC_binding"/>
    <property type="match status" value="1"/>
</dbReference>
<dbReference type="GO" id="GO:0003700">
    <property type="term" value="F:DNA-binding transcription factor activity"/>
    <property type="evidence" value="ECO:0007669"/>
    <property type="project" value="InterPro"/>
</dbReference>
<evidence type="ECO:0000259" key="5">
    <source>
        <dbReference type="PROSITE" id="PS01124"/>
    </source>
</evidence>